<dbReference type="InterPro" id="IPR010390">
    <property type="entry name" value="ABC-2_transporter-like"/>
</dbReference>
<keyword evidence="1" id="KW-1133">Transmembrane helix</keyword>
<gene>
    <name evidence="2" type="ORF">MOO44_01130</name>
</gene>
<keyword evidence="3" id="KW-1185">Reference proteome</keyword>
<dbReference type="PANTHER" id="PTHR36832:SF1">
    <property type="entry name" value="SLR1174 PROTEIN"/>
    <property type="match status" value="1"/>
</dbReference>
<accession>A0A976RQG5</accession>
<dbReference type="Proteomes" id="UP000831181">
    <property type="component" value="Plasmid p1unnamed"/>
</dbReference>
<dbReference type="PANTHER" id="PTHR36832">
    <property type="entry name" value="SLR1174 PROTEIN-RELATED"/>
    <property type="match status" value="1"/>
</dbReference>
<protein>
    <submittedName>
        <fullName evidence="2">ABC-2 family transporter protein</fullName>
    </submittedName>
</protein>
<dbReference type="KEGG" id="lbe:MOO44_01130"/>
<sequence length="263" mass="31036">MKVYNDFFQLKLKTNIQYRGALILNILFGVIPLIGYIILWNSIYNTKNTFGGFTENQMITYYLISRIMIICITPDFQWEMNSDIRNGDIIKFLVMPISYFFYRFSSHLADVLIKLLMTIPVILIVYLFMFKRLFFSSWSCVLMFVIFLSIAIILSFLSFYLIMIASFFIVEIASLSYTFDMIVQFLSGAILPISIFPNSIYNIIQYTPFPYIAYFPLKVFLKPLPSFEYITAFIISIIWIFIFLILIRLFWLLGLKRFEGNES</sequence>
<keyword evidence="2" id="KW-0614">Plasmid</keyword>
<feature type="transmembrane region" description="Helical" evidence="1">
    <location>
        <begin position="111"/>
        <end position="129"/>
    </location>
</feature>
<dbReference type="AlphaFoldDB" id="A0A976RQG5"/>
<feature type="transmembrane region" description="Helical" evidence="1">
    <location>
        <begin position="141"/>
        <end position="169"/>
    </location>
</feature>
<dbReference type="EMBL" id="CP093360">
    <property type="protein sequence ID" value="UQS85953.1"/>
    <property type="molecule type" value="Genomic_DNA"/>
</dbReference>
<dbReference type="Pfam" id="PF06182">
    <property type="entry name" value="ABC2_membrane_6"/>
    <property type="match status" value="1"/>
</dbReference>
<keyword evidence="1" id="KW-0472">Membrane</keyword>
<evidence type="ECO:0000313" key="3">
    <source>
        <dbReference type="Proteomes" id="UP000831181"/>
    </source>
</evidence>
<proteinExistence type="predicted"/>
<reference evidence="2" key="1">
    <citation type="journal article" date="2022" name="Int. J. Syst. Evol. Microbiol.">
        <title>Apilactobacillus apisilvae sp. nov., Nicolia spurrieriana gen. nov. sp. nov., Bombilactobacillus folatiphilus sp. nov. and Bombilactobacillus thymidiniphilus sp. nov., four new lactic acid bacterial isolates from stingless bees Tetragonula carbonaria and Austroplebeia australis.</title>
        <authorList>
            <person name="Oliphant S.A."/>
            <person name="Watson-Haigh N.S."/>
            <person name="Sumby K.M."/>
            <person name="Gardner J."/>
            <person name="Groom S."/>
            <person name="Jiranek V."/>
        </authorList>
    </citation>
    <scope>NUCLEOTIDE SEQUENCE</scope>
    <source>
        <strain evidence="2">SGEP1_A5</strain>
    </source>
</reference>
<feature type="transmembrane region" description="Helical" evidence="1">
    <location>
        <begin position="21"/>
        <end position="39"/>
    </location>
</feature>
<evidence type="ECO:0000313" key="2">
    <source>
        <dbReference type="EMBL" id="UQS85953.1"/>
    </source>
</evidence>
<organism evidence="2 3">
    <name type="scientific">Nicoliella spurrieriana</name>
    <dbReference type="NCBI Taxonomy" id="2925830"/>
    <lineage>
        <taxon>Bacteria</taxon>
        <taxon>Bacillati</taxon>
        <taxon>Bacillota</taxon>
        <taxon>Bacilli</taxon>
        <taxon>Lactobacillales</taxon>
        <taxon>Lactobacillaceae</taxon>
        <taxon>Nicoliella</taxon>
    </lineage>
</organism>
<geneLocation type="plasmid" evidence="2 3">
    <name>p1unnamed</name>
</geneLocation>
<evidence type="ECO:0000256" key="1">
    <source>
        <dbReference type="SAM" id="Phobius"/>
    </source>
</evidence>
<name>A0A976RQG5_9LACO</name>
<feature type="transmembrane region" description="Helical" evidence="1">
    <location>
        <begin position="229"/>
        <end position="253"/>
    </location>
</feature>
<keyword evidence="1" id="KW-0812">Transmembrane</keyword>
<dbReference type="RefSeq" id="WP_260115762.1">
    <property type="nucleotide sequence ID" value="NZ_CP093360.1"/>
</dbReference>